<evidence type="ECO:0000313" key="1">
    <source>
        <dbReference type="EMBL" id="MXU82619.1"/>
    </source>
</evidence>
<reference evidence="1" key="1">
    <citation type="submission" date="2019-12" db="EMBL/GenBank/DDBJ databases">
        <title>An insight into the sialome of adult female Ixodes ricinus ticks feeding for 6 days.</title>
        <authorList>
            <person name="Perner J."/>
            <person name="Ribeiro J.M.C."/>
        </authorList>
    </citation>
    <scope>NUCLEOTIDE SEQUENCE</scope>
    <source>
        <strain evidence="1">Semi-engorged</strain>
        <tissue evidence="1">Salivary glands</tissue>
    </source>
</reference>
<dbReference type="AlphaFoldDB" id="A0A6B0TRW6"/>
<name>A0A6B0TRW6_IXORI</name>
<dbReference type="EMBL" id="GIFC01000536">
    <property type="protein sequence ID" value="MXU82619.1"/>
    <property type="molecule type" value="Transcribed_RNA"/>
</dbReference>
<organism evidence="1">
    <name type="scientific">Ixodes ricinus</name>
    <name type="common">Common tick</name>
    <name type="synonym">Acarus ricinus</name>
    <dbReference type="NCBI Taxonomy" id="34613"/>
    <lineage>
        <taxon>Eukaryota</taxon>
        <taxon>Metazoa</taxon>
        <taxon>Ecdysozoa</taxon>
        <taxon>Arthropoda</taxon>
        <taxon>Chelicerata</taxon>
        <taxon>Arachnida</taxon>
        <taxon>Acari</taxon>
        <taxon>Parasitiformes</taxon>
        <taxon>Ixodida</taxon>
        <taxon>Ixodoidea</taxon>
        <taxon>Ixodidae</taxon>
        <taxon>Ixodinae</taxon>
        <taxon>Ixodes</taxon>
    </lineage>
</organism>
<proteinExistence type="predicted"/>
<sequence length="70" mass="7654">MLSTSTQITLISEALLTFFFNFTTAMSFMKGPQSFCIGVQMLSTSTQITLISEALLTETLSLSTFLGNFV</sequence>
<accession>A0A6B0TRW6</accession>
<protein>
    <submittedName>
        <fullName evidence="1">Putative secreted protein</fullName>
    </submittedName>
</protein>